<keyword evidence="1" id="KW-1133">Transmembrane helix</keyword>
<keyword evidence="1" id="KW-0812">Transmembrane</keyword>
<organism evidence="2 3">
    <name type="scientific">Mycobacterium malmoense</name>
    <dbReference type="NCBI Taxonomy" id="1780"/>
    <lineage>
        <taxon>Bacteria</taxon>
        <taxon>Bacillati</taxon>
        <taxon>Actinomycetota</taxon>
        <taxon>Actinomycetes</taxon>
        <taxon>Mycobacteriales</taxon>
        <taxon>Mycobacteriaceae</taxon>
        <taxon>Mycobacterium</taxon>
    </lineage>
</organism>
<feature type="transmembrane region" description="Helical" evidence="1">
    <location>
        <begin position="80"/>
        <end position="102"/>
    </location>
</feature>
<dbReference type="Proteomes" id="UP000092683">
    <property type="component" value="Unassembled WGS sequence"/>
</dbReference>
<protein>
    <submittedName>
        <fullName evidence="2">Uncharacterized protein</fullName>
    </submittedName>
</protein>
<accession>A0A1B9DDY0</accession>
<reference evidence="2 3" key="1">
    <citation type="submission" date="2016-06" db="EMBL/GenBank/DDBJ databases">
        <authorList>
            <person name="Kjaerup R.B."/>
            <person name="Dalgaard T.S."/>
            <person name="Juul-Madsen H.R."/>
        </authorList>
    </citation>
    <scope>NUCLEOTIDE SEQUENCE [LARGE SCALE GENOMIC DNA]</scope>
    <source>
        <strain evidence="2 3">E3012</strain>
    </source>
</reference>
<feature type="transmembrane region" description="Helical" evidence="1">
    <location>
        <begin position="137"/>
        <end position="161"/>
    </location>
</feature>
<dbReference type="EMBL" id="MBEE01000023">
    <property type="protein sequence ID" value="OCB62322.1"/>
    <property type="molecule type" value="Genomic_DNA"/>
</dbReference>
<dbReference type="AlphaFoldDB" id="A0A1B9DDY0"/>
<name>A0A1B9DDY0_MYCMA</name>
<evidence type="ECO:0000313" key="3">
    <source>
        <dbReference type="Proteomes" id="UP000092683"/>
    </source>
</evidence>
<evidence type="ECO:0000256" key="1">
    <source>
        <dbReference type="SAM" id="Phobius"/>
    </source>
</evidence>
<keyword evidence="1" id="KW-0472">Membrane</keyword>
<comment type="caution">
    <text evidence="2">The sequence shown here is derived from an EMBL/GenBank/DDBJ whole genome shotgun (WGS) entry which is preliminary data.</text>
</comment>
<proteinExistence type="predicted"/>
<evidence type="ECO:0000313" key="2">
    <source>
        <dbReference type="EMBL" id="OCB62322.1"/>
    </source>
</evidence>
<sequence length="164" mass="18185">MLSEVERSQILRQVIDTKVNSQAGTITEIHTTGSVLNTGGFSSPMSATSTVTSRRTGPRVLTWGNTWAIVGFGNWLTHPAVIALGALLSIFTCGLYLPWWFYRTFKKPPLYTLVIDEYGRESWTQHEIPRGQRVLRWVLLGVLIVWAIMALDVLGTLGQAAGPQ</sequence>
<gene>
    <name evidence="2" type="ORF">A5677_11810</name>
</gene>